<keyword evidence="2" id="KW-0012">Acyltransferase</keyword>
<keyword evidence="5" id="KW-1185">Reference proteome</keyword>
<dbReference type="RefSeq" id="WP_085771802.1">
    <property type="nucleotide sequence ID" value="NZ_AP027149.1"/>
</dbReference>
<organism evidence="4 5">
    <name type="scientific">Methylocystis bryophila</name>
    <dbReference type="NCBI Taxonomy" id="655015"/>
    <lineage>
        <taxon>Bacteria</taxon>
        <taxon>Pseudomonadati</taxon>
        <taxon>Pseudomonadota</taxon>
        <taxon>Alphaproteobacteria</taxon>
        <taxon>Hyphomicrobiales</taxon>
        <taxon>Methylocystaceae</taxon>
        <taxon>Methylocystis</taxon>
    </lineage>
</organism>
<dbReference type="CDD" id="cd03449">
    <property type="entry name" value="R_hydratase"/>
    <property type="match status" value="1"/>
</dbReference>
<dbReference type="OrthoDB" id="9800237at2"/>
<dbReference type="InterPro" id="IPR002505">
    <property type="entry name" value="PTA_PTB"/>
</dbReference>
<dbReference type="InterPro" id="IPR050500">
    <property type="entry name" value="Phos_Acetyltrans/Butyryltrans"/>
</dbReference>
<proteinExistence type="predicted"/>
<evidence type="ECO:0000256" key="1">
    <source>
        <dbReference type="ARBA" id="ARBA00022679"/>
    </source>
</evidence>
<dbReference type="PANTHER" id="PTHR43356:SF2">
    <property type="entry name" value="PHOSPHATE ACETYLTRANSFERASE"/>
    <property type="match status" value="1"/>
</dbReference>
<dbReference type="PANTHER" id="PTHR43356">
    <property type="entry name" value="PHOSPHATE ACETYLTRANSFERASE"/>
    <property type="match status" value="1"/>
</dbReference>
<dbReference type="Gene3D" id="3.40.718.10">
    <property type="entry name" value="Isopropylmalate Dehydrogenase"/>
    <property type="match status" value="1"/>
</dbReference>
<dbReference type="KEGG" id="mbry:B1812_12040"/>
<dbReference type="InterPro" id="IPR029069">
    <property type="entry name" value="HotDog_dom_sf"/>
</dbReference>
<dbReference type="SUPFAM" id="SSF53659">
    <property type="entry name" value="Isocitrate/Isopropylmalate dehydrogenase-like"/>
    <property type="match status" value="1"/>
</dbReference>
<accession>A0A1W6MVR6</accession>
<feature type="domain" description="Phosphate acetyl/butaryl transferase" evidence="3">
    <location>
        <begin position="237"/>
        <end position="450"/>
    </location>
</feature>
<dbReference type="STRING" id="655015.B1812_12040"/>
<evidence type="ECO:0000256" key="2">
    <source>
        <dbReference type="ARBA" id="ARBA00023315"/>
    </source>
</evidence>
<dbReference type="Pfam" id="PF01515">
    <property type="entry name" value="PTA_PTB"/>
    <property type="match status" value="1"/>
</dbReference>
<keyword evidence="1" id="KW-0808">Transferase</keyword>
<sequence length="474" mass="49622">MTTKPFRNTTYDELVIGATAKIERVCRADDMLLFAHASGNLNPLMLPSSNSLDDCHAIAPSLWVGSLVSAVLGNLLPGAGTLYLAQNFRFGARVSCGDALTVEVRCTEKRERPVALFDVRVTKSDGAIACEGVAEVAAPLEPIETFPEDLPPMLLGRHENFAQLIRRATGLPPLATAVVCPDDQNSLGGALLSAEYGLIAPILVGERASIQKAAEAAGVDLSPYKIVEAADDQEACARAVELVVRGEAQALMKGNVHSDALLAAVVKKEGGLRGPRRITHVFAMDAPALDRLLFVSDAAVNIAPDLTTKVDIVQNAIDLARACGVETPKVGVLSAVETVNPAIPSTLDAAILSKMAERGQIIGGIVDGPLAMDNAVDIGAARTKGISSLVAGHADILIAPNLEAGNLLAKELTFVAHAEAAGLVLGAKVPIMLTSRADNDRARLGSSALAQLYRYWRKTGKPHGSAKPLAQAAE</sequence>
<evidence type="ECO:0000313" key="4">
    <source>
        <dbReference type="EMBL" id="ARN81684.1"/>
    </source>
</evidence>
<gene>
    <name evidence="4" type="ORF">B1812_12040</name>
</gene>
<dbReference type="Proteomes" id="UP000193978">
    <property type="component" value="Chromosome"/>
</dbReference>
<dbReference type="Gene3D" id="3.10.129.10">
    <property type="entry name" value="Hotdog Thioesterase"/>
    <property type="match status" value="1"/>
</dbReference>
<dbReference type="AlphaFoldDB" id="A0A1W6MVR6"/>
<protein>
    <submittedName>
        <fullName evidence="4">Enoyl-CoA hydratase</fullName>
    </submittedName>
</protein>
<dbReference type="NCBIfam" id="NF008852">
    <property type="entry name" value="PRK11890.1"/>
    <property type="match status" value="1"/>
</dbReference>
<name>A0A1W6MVR6_9HYPH</name>
<dbReference type="EMBL" id="CP019948">
    <property type="protein sequence ID" value="ARN81684.1"/>
    <property type="molecule type" value="Genomic_DNA"/>
</dbReference>
<evidence type="ECO:0000259" key="3">
    <source>
        <dbReference type="Pfam" id="PF01515"/>
    </source>
</evidence>
<evidence type="ECO:0000313" key="5">
    <source>
        <dbReference type="Proteomes" id="UP000193978"/>
    </source>
</evidence>
<dbReference type="SUPFAM" id="SSF54637">
    <property type="entry name" value="Thioesterase/thiol ester dehydrase-isomerase"/>
    <property type="match status" value="1"/>
</dbReference>
<dbReference type="GO" id="GO:0016746">
    <property type="term" value="F:acyltransferase activity"/>
    <property type="evidence" value="ECO:0007669"/>
    <property type="project" value="UniProtKB-KW"/>
</dbReference>
<dbReference type="NCBIfam" id="NF006045">
    <property type="entry name" value="PRK08190.1"/>
    <property type="match status" value="1"/>
</dbReference>
<reference evidence="4 5" key="1">
    <citation type="submission" date="2017-02" db="EMBL/GenBank/DDBJ databases">
        <authorList>
            <person name="Peterson S.W."/>
        </authorList>
    </citation>
    <scope>NUCLEOTIDE SEQUENCE [LARGE SCALE GENOMIC DNA]</scope>
    <source>
        <strain evidence="4 5">S285</strain>
    </source>
</reference>